<dbReference type="EMBL" id="LXSG01000035">
    <property type="protein sequence ID" value="OAM18010.1"/>
    <property type="molecule type" value="Genomic_DNA"/>
</dbReference>
<accession>A0A1A9RHC2</accession>
<proteinExistence type="predicted"/>
<dbReference type="OrthoDB" id="8609885at2"/>
<dbReference type="AlphaFoldDB" id="A0A1A9RHC2"/>
<gene>
    <name evidence="1" type="ORF">A7P90_09090</name>
</gene>
<sequence>MLPLPFACGYTSSIPILTGYVMHIQVTAEADGKPIQALSARLRTDTGSFCWQGSVTLYPDDFAALKMDERERGKEAIITLTINGEPFAFMAEDYSDNREFGRRTYTVSGRSVTARLAADYAKTKSGVVQSRLYARQLATEQLQFLPYTLTFWDIPDWLIPGGSYSIGDKTPMDVLRDIASAAGGFVESHPSRAQLSLRPRWKTPAWQLDVPVADVTVPDSVIVSVSGQKRIQPRYERVLVWADHANGVGADVYRNNADRSAEAPSLIHPLYTDLPVCRAAGTAALSDSGTHKTETVKLPLSDEYSLPRAKLGQIWQFNEPTGRWRGVVQGVDLEVSRDSNGAIALWQTLTIDRYLDK</sequence>
<evidence type="ECO:0000313" key="1">
    <source>
        <dbReference type="EMBL" id="OAM18010.1"/>
    </source>
</evidence>
<name>A0A1A9RHC2_EIKCO</name>
<evidence type="ECO:0000313" key="2">
    <source>
        <dbReference type="Proteomes" id="UP000077589"/>
    </source>
</evidence>
<protein>
    <submittedName>
        <fullName evidence="1">Uncharacterized protein</fullName>
    </submittedName>
</protein>
<dbReference type="Proteomes" id="UP000077589">
    <property type="component" value="Unassembled WGS sequence"/>
</dbReference>
<reference evidence="2" key="1">
    <citation type="submission" date="2016-05" db="EMBL/GenBank/DDBJ databases">
        <title>Draft genome of Corynebacterium afermentans subsp. afermentans LCDC 88199T.</title>
        <authorList>
            <person name="Bernier A.-M."/>
            <person name="Bernard K."/>
        </authorList>
    </citation>
    <scope>NUCLEOTIDE SEQUENCE [LARGE SCALE GENOMIC DNA]</scope>
    <source>
        <strain evidence="2">NML04-0072</strain>
    </source>
</reference>
<dbReference type="STRING" id="539.A7P85_08530"/>
<comment type="caution">
    <text evidence="1">The sequence shown here is derived from an EMBL/GenBank/DDBJ whole genome shotgun (WGS) entry which is preliminary data.</text>
</comment>
<organism evidence="1 2">
    <name type="scientific">Eikenella corrodens</name>
    <dbReference type="NCBI Taxonomy" id="539"/>
    <lineage>
        <taxon>Bacteria</taxon>
        <taxon>Pseudomonadati</taxon>
        <taxon>Pseudomonadota</taxon>
        <taxon>Betaproteobacteria</taxon>
        <taxon>Neisseriales</taxon>
        <taxon>Neisseriaceae</taxon>
        <taxon>Eikenella</taxon>
    </lineage>
</organism>